<protein>
    <recommendedName>
        <fullName evidence="1">MHD domain-containing protein</fullName>
    </recommendedName>
</protein>
<reference evidence="2" key="1">
    <citation type="submission" date="2020-11" db="EMBL/GenBank/DDBJ databases">
        <authorList>
            <person name="Tran Van P."/>
        </authorList>
    </citation>
    <scope>NUCLEOTIDE SEQUENCE</scope>
</reference>
<dbReference type="PANTHER" id="PTHR10529">
    <property type="entry name" value="AP COMPLEX SUBUNIT MU"/>
    <property type="match status" value="1"/>
</dbReference>
<sequence>MRFRVRPPKNRELPLQVKAVLCVTGNKVELKADILVPGFSSRKLGQIPCEDVMVRFPIPECWIYLFRVEKHFRYGSVKSTHRRTGKVKGIERFLGAVETLEQSLIEVTSGNAKYEHQHRAIVWRMSRLPKEGQGECRCRSRTIISVWL</sequence>
<dbReference type="AlphaFoldDB" id="A0A7R9HYN8"/>
<accession>A0A7R9HYN8</accession>
<feature type="domain" description="MHD" evidence="1">
    <location>
        <begin position="1"/>
        <end position="148"/>
    </location>
</feature>
<dbReference type="InterPro" id="IPR028565">
    <property type="entry name" value="MHD"/>
</dbReference>
<dbReference type="InterPro" id="IPR050431">
    <property type="entry name" value="Adaptor_comp_med_subunit"/>
</dbReference>
<dbReference type="PROSITE" id="PS51072">
    <property type="entry name" value="MHD"/>
    <property type="match status" value="1"/>
</dbReference>
<name>A0A7R9HYN8_9NEOP</name>
<dbReference type="SUPFAM" id="SSF49447">
    <property type="entry name" value="Second domain of Mu2 adaptin subunit (ap50) of ap2 adaptor"/>
    <property type="match status" value="1"/>
</dbReference>
<gene>
    <name evidence="2" type="ORF">TBIB3V08_LOCUS3481</name>
</gene>
<evidence type="ECO:0000313" key="2">
    <source>
        <dbReference type="EMBL" id="CAD7441004.1"/>
    </source>
</evidence>
<evidence type="ECO:0000259" key="1">
    <source>
        <dbReference type="PROSITE" id="PS51072"/>
    </source>
</evidence>
<dbReference type="Pfam" id="PF00928">
    <property type="entry name" value="Adap_comp_sub"/>
    <property type="match status" value="1"/>
</dbReference>
<dbReference type="EMBL" id="OD565160">
    <property type="protein sequence ID" value="CAD7441004.1"/>
    <property type="molecule type" value="Genomic_DNA"/>
</dbReference>
<organism evidence="2">
    <name type="scientific">Timema bartmani</name>
    <dbReference type="NCBI Taxonomy" id="61472"/>
    <lineage>
        <taxon>Eukaryota</taxon>
        <taxon>Metazoa</taxon>
        <taxon>Ecdysozoa</taxon>
        <taxon>Arthropoda</taxon>
        <taxon>Hexapoda</taxon>
        <taxon>Insecta</taxon>
        <taxon>Pterygota</taxon>
        <taxon>Neoptera</taxon>
        <taxon>Polyneoptera</taxon>
        <taxon>Phasmatodea</taxon>
        <taxon>Timematodea</taxon>
        <taxon>Timematoidea</taxon>
        <taxon>Timematidae</taxon>
        <taxon>Timema</taxon>
    </lineage>
</organism>
<proteinExistence type="predicted"/>
<dbReference type="InterPro" id="IPR036168">
    <property type="entry name" value="AP2_Mu_C_sf"/>
</dbReference>